<dbReference type="InterPro" id="IPR029064">
    <property type="entry name" value="Ribosomal_eL30-like_sf"/>
</dbReference>
<dbReference type="EMBL" id="CP013213">
    <property type="protein sequence ID" value="AMC92754.1"/>
    <property type="molecule type" value="Genomic_DNA"/>
</dbReference>
<dbReference type="GO" id="GO:0006396">
    <property type="term" value="P:RNA processing"/>
    <property type="evidence" value="ECO:0007669"/>
    <property type="project" value="InterPro"/>
</dbReference>
<dbReference type="InterPro" id="IPR004441">
    <property type="entry name" value="rRNA_MeTrfase_TrmH"/>
</dbReference>
<organism evidence="5 6">
    <name type="scientific">Erysipelothrix larvae</name>
    <dbReference type="NCBI Taxonomy" id="1514105"/>
    <lineage>
        <taxon>Bacteria</taxon>
        <taxon>Bacillati</taxon>
        <taxon>Bacillota</taxon>
        <taxon>Erysipelotrichia</taxon>
        <taxon>Erysipelotrichales</taxon>
        <taxon>Erysipelotrichaceae</taxon>
        <taxon>Erysipelothrix</taxon>
    </lineage>
</organism>
<dbReference type="GO" id="GO:0008173">
    <property type="term" value="F:RNA methyltransferase activity"/>
    <property type="evidence" value="ECO:0007669"/>
    <property type="project" value="InterPro"/>
</dbReference>
<dbReference type="SUPFAM" id="SSF75217">
    <property type="entry name" value="alpha/beta knot"/>
    <property type="match status" value="1"/>
</dbReference>
<gene>
    <name evidence="5" type="ORF">AOC36_01750</name>
</gene>
<evidence type="ECO:0000313" key="6">
    <source>
        <dbReference type="Proteomes" id="UP000063781"/>
    </source>
</evidence>
<dbReference type="GO" id="GO:0005829">
    <property type="term" value="C:cytosol"/>
    <property type="evidence" value="ECO:0007669"/>
    <property type="project" value="TreeGrafter"/>
</dbReference>
<evidence type="ECO:0000313" key="5">
    <source>
        <dbReference type="EMBL" id="AMC92754.1"/>
    </source>
</evidence>
<dbReference type="GO" id="GO:0003723">
    <property type="term" value="F:RNA binding"/>
    <property type="evidence" value="ECO:0007669"/>
    <property type="project" value="InterPro"/>
</dbReference>
<dbReference type="RefSeq" id="WP_067630571.1">
    <property type="nucleotide sequence ID" value="NZ_CP013213.1"/>
</dbReference>
<dbReference type="PANTHER" id="PTHR46429">
    <property type="entry name" value="23S RRNA (GUANOSINE-2'-O-)-METHYLTRANSFERASE RLMB"/>
    <property type="match status" value="1"/>
</dbReference>
<dbReference type="PANTHER" id="PTHR46429:SF2">
    <property type="entry name" value="TRNA_RRNA METHYLTRANSFERASE"/>
    <property type="match status" value="1"/>
</dbReference>
<comment type="similarity">
    <text evidence="1">Belongs to the class IV-like SAM-binding methyltransferase superfamily. RNA methyltransferase TrmH family.</text>
</comment>
<evidence type="ECO:0000259" key="4">
    <source>
        <dbReference type="SMART" id="SM00967"/>
    </source>
</evidence>
<dbReference type="SUPFAM" id="SSF55315">
    <property type="entry name" value="L30e-like"/>
    <property type="match status" value="1"/>
</dbReference>
<dbReference type="InterPro" id="IPR029028">
    <property type="entry name" value="Alpha/beta_knot_MTases"/>
</dbReference>
<dbReference type="Proteomes" id="UP000063781">
    <property type="component" value="Chromosome"/>
</dbReference>
<dbReference type="InterPro" id="IPR001537">
    <property type="entry name" value="SpoU_MeTrfase"/>
</dbReference>
<dbReference type="KEGG" id="erl:AOC36_01750"/>
<dbReference type="Gene3D" id="3.30.1330.30">
    <property type="match status" value="1"/>
</dbReference>
<name>A0A0X8GYI0_9FIRM</name>
<keyword evidence="6" id="KW-1185">Reference proteome</keyword>
<dbReference type="InterPro" id="IPR013123">
    <property type="entry name" value="SpoU_subst-bd"/>
</dbReference>
<accession>A0A0X8GYI0</accession>
<keyword evidence="2 5" id="KW-0489">Methyltransferase</keyword>
<dbReference type="Pfam" id="PF00588">
    <property type="entry name" value="SpoU_methylase"/>
    <property type="match status" value="1"/>
</dbReference>
<reference evidence="5 6" key="1">
    <citation type="submission" date="2015-10" db="EMBL/GenBank/DDBJ databases">
        <title>Erysipelothrix larvae sp. LV19 isolated from the larval gut of the rhinoceros beetle, Trypoxylus dichotomus.</title>
        <authorList>
            <person name="Lim S."/>
            <person name="Kim B.-C."/>
        </authorList>
    </citation>
    <scope>NUCLEOTIDE SEQUENCE [LARGE SCALE GENOMIC DNA]</scope>
    <source>
        <strain evidence="5 6">LV19</strain>
    </source>
</reference>
<sequence>MIVVGKISVKAILKHQKRPISKLYMRQKRADKDAKYILGLAKSAGIPVEFVSDEVLCELTQTKSHGGVAVECEGRTCDNIKYKESMLYMCVEGLSDPYNMGEVLRTVSALGFDGVITPTYDFYEHEAKLIRASAGASESLVWHFSDDLAQTLTQMGSKGVRIVGAHRNDTSQSLTHYTFNSKSCIVIGGAYRGLSRNVLDTVQDMVRLDYDARVSLSTVGAVSVFAYAAFIQKEGNS</sequence>
<proteinExistence type="inferred from homology"/>
<evidence type="ECO:0000256" key="1">
    <source>
        <dbReference type="ARBA" id="ARBA00007228"/>
    </source>
</evidence>
<dbReference type="SMART" id="SM00967">
    <property type="entry name" value="SpoU_sub_bind"/>
    <property type="match status" value="1"/>
</dbReference>
<dbReference type="Pfam" id="PF08032">
    <property type="entry name" value="SpoU_sub_bind"/>
    <property type="match status" value="1"/>
</dbReference>
<dbReference type="InterPro" id="IPR029026">
    <property type="entry name" value="tRNA_m1G_MTases_N"/>
</dbReference>
<dbReference type="GO" id="GO:0032259">
    <property type="term" value="P:methylation"/>
    <property type="evidence" value="ECO:0007669"/>
    <property type="project" value="UniProtKB-KW"/>
</dbReference>
<evidence type="ECO:0000256" key="2">
    <source>
        <dbReference type="ARBA" id="ARBA00022603"/>
    </source>
</evidence>
<dbReference type="OrthoDB" id="1768434at2"/>
<dbReference type="Gene3D" id="3.40.1280.10">
    <property type="match status" value="1"/>
</dbReference>
<protein>
    <submittedName>
        <fullName evidence="5">RNA methyltransferase</fullName>
    </submittedName>
</protein>
<evidence type="ECO:0000256" key="3">
    <source>
        <dbReference type="ARBA" id="ARBA00022679"/>
    </source>
</evidence>
<keyword evidence="3 5" id="KW-0808">Transferase</keyword>
<dbReference type="AlphaFoldDB" id="A0A0X8GYI0"/>
<dbReference type="STRING" id="1514105.AOC36_01750"/>
<feature type="domain" description="RNA 2-O ribose methyltransferase substrate binding" evidence="4">
    <location>
        <begin position="2"/>
        <end position="78"/>
    </location>
</feature>